<evidence type="ECO:0000256" key="1">
    <source>
        <dbReference type="SAM" id="MobiDB-lite"/>
    </source>
</evidence>
<evidence type="ECO:0000313" key="3">
    <source>
        <dbReference type="Proteomes" id="UP001309876"/>
    </source>
</evidence>
<reference evidence="2 3" key="1">
    <citation type="submission" date="2023-08" db="EMBL/GenBank/DDBJ databases">
        <title>Black Yeasts Isolated from many extreme environments.</title>
        <authorList>
            <person name="Coleine C."/>
            <person name="Stajich J.E."/>
            <person name="Selbmann L."/>
        </authorList>
    </citation>
    <scope>NUCLEOTIDE SEQUENCE [LARGE SCALE GENOMIC DNA]</scope>
    <source>
        <strain evidence="2 3">CCFEE 5910</strain>
    </source>
</reference>
<feature type="region of interest" description="Disordered" evidence="1">
    <location>
        <begin position="154"/>
        <end position="236"/>
    </location>
</feature>
<organism evidence="2 3">
    <name type="scientific">Lithohypha guttulata</name>
    <dbReference type="NCBI Taxonomy" id="1690604"/>
    <lineage>
        <taxon>Eukaryota</taxon>
        <taxon>Fungi</taxon>
        <taxon>Dikarya</taxon>
        <taxon>Ascomycota</taxon>
        <taxon>Pezizomycotina</taxon>
        <taxon>Eurotiomycetes</taxon>
        <taxon>Chaetothyriomycetidae</taxon>
        <taxon>Chaetothyriales</taxon>
        <taxon>Trichomeriaceae</taxon>
        <taxon>Lithohypha</taxon>
    </lineage>
</organism>
<sequence>MAILGAQLHHEVCTSVCGKRGTRKNALFDNDQRVEVCGTLVECVAKHKLGFDNLNSSIDFAKDLTQIAEHITGAVMAAFGTRRKRRSKQATRNKAEKLPKGAEELSTIEAGNDLLNSRDVAVANTHDELVEAEQRSSARDEISIWTTIRHVVAEEDEEEGEESMNQVESQTDDGNSQMQGQQSPAIDTNNGSDQTWLSAQTDGTENQRNHSCVSGAVTEAGTTEDQIEQQSKSRKTIENPLGEKQDEFGLNHIDHRTHQSIDMGLVRNRQTVTECVGSIGVSTSGAGMASIPDQPSTSEASSATMQQNTIVPSARRPSEEDESPVEGLGYMPEQSDEVDAIREANLPEGVIEILEKLHGKLEAAKSLIAMPPRQGLGTPATLKDYRVADLQRETKKISRRVRLREGLSERSLAAGYRRFSGTSTNIYMSDKRPRKDDLRRYLKQFEVEDSKKVRQAVDDGDHHIQVGLLAPQLTRLQLLSCLSSWENSKESFKRLTEAVKVLVEASVHHQEQQCSVLKELLDFICTKDDWMTRTICCYEDESKLSRSAVQFLSQTYPEPCALMYKRKRVSVADEVVDNVQTESKKSRTSLQNASSTADESTVPTQPAVVSTYTLSGIEKVTSQSSERFASDFCSFLELVCLSYL</sequence>
<feature type="region of interest" description="Disordered" evidence="1">
    <location>
        <begin position="82"/>
        <end position="104"/>
    </location>
</feature>
<accession>A0AAN7QCD9</accession>
<dbReference type="EMBL" id="JAVRRJ010000014">
    <property type="protein sequence ID" value="KAK5080463.1"/>
    <property type="molecule type" value="Genomic_DNA"/>
</dbReference>
<feature type="compositionally biased region" description="Polar residues" evidence="1">
    <location>
        <begin position="588"/>
        <end position="602"/>
    </location>
</feature>
<feature type="compositionally biased region" description="Polar residues" evidence="1">
    <location>
        <begin position="163"/>
        <end position="212"/>
    </location>
</feature>
<name>A0AAN7QCD9_9EURO</name>
<dbReference type="Proteomes" id="UP001309876">
    <property type="component" value="Unassembled WGS sequence"/>
</dbReference>
<keyword evidence="3" id="KW-1185">Reference proteome</keyword>
<feature type="compositionally biased region" description="Basic and acidic residues" evidence="1">
    <location>
        <begin position="93"/>
        <end position="103"/>
    </location>
</feature>
<feature type="region of interest" description="Disordered" evidence="1">
    <location>
        <begin position="286"/>
        <end position="330"/>
    </location>
</feature>
<proteinExistence type="predicted"/>
<feature type="region of interest" description="Disordered" evidence="1">
    <location>
        <begin position="582"/>
        <end position="602"/>
    </location>
</feature>
<comment type="caution">
    <text evidence="2">The sequence shown here is derived from an EMBL/GenBank/DDBJ whole genome shotgun (WGS) entry which is preliminary data.</text>
</comment>
<feature type="compositionally biased region" description="Polar residues" evidence="1">
    <location>
        <begin position="220"/>
        <end position="230"/>
    </location>
</feature>
<feature type="compositionally biased region" description="Polar residues" evidence="1">
    <location>
        <begin position="293"/>
        <end position="311"/>
    </location>
</feature>
<feature type="compositionally biased region" description="Basic residues" evidence="1">
    <location>
        <begin position="82"/>
        <end position="91"/>
    </location>
</feature>
<protein>
    <submittedName>
        <fullName evidence="2">Uncharacterized protein</fullName>
    </submittedName>
</protein>
<evidence type="ECO:0000313" key="2">
    <source>
        <dbReference type="EMBL" id="KAK5080463.1"/>
    </source>
</evidence>
<gene>
    <name evidence="2" type="ORF">LTR05_008573</name>
</gene>
<dbReference type="AlphaFoldDB" id="A0AAN7QCD9"/>